<dbReference type="AlphaFoldDB" id="A0A6A6GXG5"/>
<dbReference type="EMBL" id="ML991843">
    <property type="protein sequence ID" value="KAF2230309.1"/>
    <property type="molecule type" value="Genomic_DNA"/>
</dbReference>
<name>A0A6A6GXG5_VIRVR</name>
<evidence type="ECO:0000313" key="1">
    <source>
        <dbReference type="EMBL" id="KAF2230309.1"/>
    </source>
</evidence>
<dbReference type="Proteomes" id="UP000800092">
    <property type="component" value="Unassembled WGS sequence"/>
</dbReference>
<protein>
    <submittedName>
        <fullName evidence="1">Uncharacterized protein</fullName>
    </submittedName>
</protein>
<gene>
    <name evidence="1" type="ORF">EV356DRAFT_344904</name>
</gene>
<evidence type="ECO:0000313" key="2">
    <source>
        <dbReference type="Proteomes" id="UP000800092"/>
    </source>
</evidence>
<organism evidence="1 2">
    <name type="scientific">Viridothelium virens</name>
    <name type="common">Speckled blister lichen</name>
    <name type="synonym">Trypethelium virens</name>
    <dbReference type="NCBI Taxonomy" id="1048519"/>
    <lineage>
        <taxon>Eukaryota</taxon>
        <taxon>Fungi</taxon>
        <taxon>Dikarya</taxon>
        <taxon>Ascomycota</taxon>
        <taxon>Pezizomycotina</taxon>
        <taxon>Dothideomycetes</taxon>
        <taxon>Dothideomycetes incertae sedis</taxon>
        <taxon>Trypetheliales</taxon>
        <taxon>Trypetheliaceae</taxon>
        <taxon>Viridothelium</taxon>
    </lineage>
</organism>
<proteinExistence type="predicted"/>
<keyword evidence="2" id="KW-1185">Reference proteome</keyword>
<sequence length="162" mass="18087">MPPLTIAHNIELGMEKPKFQPNLAGKAIPRKYSNTVLQYLTAIGGPPQLVINTMSFKLYCYDLVGPCQRRLNIGQHGHDSKTELTLYSLPVEEPPDRGKVSQRVPDEALAADLPLSNLGDTVNSFLFALSKAPTAACMRYQHRATSNTYFPLFWTRGSPYYD</sequence>
<accession>A0A6A6GXG5</accession>
<reference evidence="1" key="1">
    <citation type="journal article" date="2020" name="Stud. Mycol.">
        <title>101 Dothideomycetes genomes: a test case for predicting lifestyles and emergence of pathogens.</title>
        <authorList>
            <person name="Haridas S."/>
            <person name="Albert R."/>
            <person name="Binder M."/>
            <person name="Bloem J."/>
            <person name="Labutti K."/>
            <person name="Salamov A."/>
            <person name="Andreopoulos B."/>
            <person name="Baker S."/>
            <person name="Barry K."/>
            <person name="Bills G."/>
            <person name="Bluhm B."/>
            <person name="Cannon C."/>
            <person name="Castanera R."/>
            <person name="Culley D."/>
            <person name="Daum C."/>
            <person name="Ezra D."/>
            <person name="Gonzalez J."/>
            <person name="Henrissat B."/>
            <person name="Kuo A."/>
            <person name="Liang C."/>
            <person name="Lipzen A."/>
            <person name="Lutzoni F."/>
            <person name="Magnuson J."/>
            <person name="Mondo S."/>
            <person name="Nolan M."/>
            <person name="Ohm R."/>
            <person name="Pangilinan J."/>
            <person name="Park H.-J."/>
            <person name="Ramirez L."/>
            <person name="Alfaro M."/>
            <person name="Sun H."/>
            <person name="Tritt A."/>
            <person name="Yoshinaga Y."/>
            <person name="Zwiers L.-H."/>
            <person name="Turgeon B."/>
            <person name="Goodwin S."/>
            <person name="Spatafora J."/>
            <person name="Crous P."/>
            <person name="Grigoriev I."/>
        </authorList>
    </citation>
    <scope>NUCLEOTIDE SEQUENCE</scope>
    <source>
        <strain evidence="1">Tuck. ex Michener</strain>
    </source>
</reference>